<dbReference type="InterPro" id="IPR000700">
    <property type="entry name" value="PAS-assoc_C"/>
</dbReference>
<dbReference type="Pfam" id="PF08447">
    <property type="entry name" value="PAS_3"/>
    <property type="match status" value="1"/>
</dbReference>
<dbReference type="Pfam" id="PF00672">
    <property type="entry name" value="HAMP"/>
    <property type="match status" value="1"/>
</dbReference>
<sequence length="1081" mass="120973">MPRKIPLLAKVSIAPLLAGLLLLILLAWQADATREIVWDATATSRASSERARLLKLVLLTKQYIEHRDPSLQASIEQEMAAFESVLRGLKQGESQFKWIKHARDPGFVARLDESLEEWNEKVKPLFRAALAVPGYSEERFLALRERVDALVVRVEGLVAHLEAQAEATRRTLNNLLWLFLYACVFIALGSLGYIHVVVLKRIKTLRQASHAIAAGDFSTRAPFASRDELGDLARDFNEMATRLKNHVEALKQKTVELEARNAQIEADRRAIQGLRQYAEDILASLPVGLIVVDKALRVLSVNRAYSRIFGLGDDQNPVGRPLEAVLPVPGLRARAEAALAKKVAVRGWEASLGGKRLRLAVSGIRLAEEEEEEEEEDRLLVTVEDVSKEQRLREEAHAHEQRFHDLVQGLDAIVWEAEAATFAFTFVSQRAEAILGYPVERWLAEPGFWAGILHPQDRERTLALCREATVRGQDHVLEYRAIAADGRVVWLRDAVHVVHDDSGRGERLRGVMVDITERKQAELELARVIRALKMLSRCNDALIRADSEERLLDEICRIAVEIGAYRMAWVGYALDDEAKTIAPKTHAGAEDGYLEQVRFTWAEDDPLGRGPAGRAIRSGEPVILPDLAAEESFSPWLEAAHARGFRGVVCLPLKDQDRTFGVLVLYQSEVCALQPDELRLLQELADDLAFGVVNLRARARERRTHEAVLAMARGVSASTGTEFFEKLTFAMVEALGAHAGFIAELKPPDQTTARTLCAVVANQIAPNFDYTLAGTPCEHVDQADVWVVPRDARRRYPQSRSLAEMGIEAYVGTKLLDPSGQPIGLMFVLFREPLEQWEFISSTLKIFASRAAAELERLRADAKVREQAALLDQTRDAILLTDLEDRILFWNKGAERTYGWTAAEAIGKSCIELLHLDREQYRQAREYLQAHGYWTGELKKKTKAGTELTIECRWTLTGGQGNASKSILAIDTDITERKRAEARIEQLAFYDPLTGLPNRALFMDRLKQALAGAHRHGKPLALLFLDLNRFKEINDTQGHAIGDHALIEVARRFQATLRQEETLARIGGDEFVVIAEGTDQS</sequence>
<keyword evidence="2" id="KW-0812">Transmembrane</keyword>
<dbReference type="SMART" id="SM00065">
    <property type="entry name" value="GAF"/>
    <property type="match status" value="1"/>
</dbReference>
<dbReference type="PROSITE" id="PS50113">
    <property type="entry name" value="PAC"/>
    <property type="match status" value="2"/>
</dbReference>
<dbReference type="CDD" id="cd00130">
    <property type="entry name" value="PAS"/>
    <property type="match status" value="2"/>
</dbReference>
<feature type="domain" description="PAS" evidence="3">
    <location>
        <begin position="399"/>
        <end position="473"/>
    </location>
</feature>
<dbReference type="EMBL" id="VPFL01000009">
    <property type="protein sequence ID" value="TXF11894.1"/>
    <property type="molecule type" value="Genomic_DNA"/>
</dbReference>
<dbReference type="InterPro" id="IPR000160">
    <property type="entry name" value="GGDEF_dom"/>
</dbReference>
<evidence type="ECO:0000256" key="2">
    <source>
        <dbReference type="SAM" id="Phobius"/>
    </source>
</evidence>
<dbReference type="InterPro" id="IPR013656">
    <property type="entry name" value="PAS_4"/>
</dbReference>
<feature type="transmembrane region" description="Helical" evidence="2">
    <location>
        <begin position="175"/>
        <end position="199"/>
    </location>
</feature>
<dbReference type="Pfam" id="PF00990">
    <property type="entry name" value="GGDEF"/>
    <property type="match status" value="1"/>
</dbReference>
<dbReference type="InterPro" id="IPR035965">
    <property type="entry name" value="PAS-like_dom_sf"/>
</dbReference>
<dbReference type="Pfam" id="PF00989">
    <property type="entry name" value="PAS"/>
    <property type="match status" value="1"/>
</dbReference>
<dbReference type="PROSITE" id="PS50112">
    <property type="entry name" value="PAS"/>
    <property type="match status" value="2"/>
</dbReference>
<dbReference type="PROSITE" id="PS50887">
    <property type="entry name" value="GGDEF"/>
    <property type="match status" value="1"/>
</dbReference>
<evidence type="ECO:0000313" key="8">
    <source>
        <dbReference type="Proteomes" id="UP000321201"/>
    </source>
</evidence>
<dbReference type="InterPro" id="IPR001610">
    <property type="entry name" value="PAC"/>
</dbReference>
<dbReference type="SMART" id="SM00267">
    <property type="entry name" value="GGDEF"/>
    <property type="match status" value="1"/>
</dbReference>
<dbReference type="SMART" id="SM00086">
    <property type="entry name" value="PAC"/>
    <property type="match status" value="2"/>
</dbReference>
<dbReference type="RefSeq" id="WP_147799634.1">
    <property type="nucleotide sequence ID" value="NZ_VPFL01000009.1"/>
</dbReference>
<dbReference type="CDD" id="cd06225">
    <property type="entry name" value="HAMP"/>
    <property type="match status" value="1"/>
</dbReference>
<evidence type="ECO:0000259" key="6">
    <source>
        <dbReference type="PROSITE" id="PS50887"/>
    </source>
</evidence>
<dbReference type="PROSITE" id="PS50885">
    <property type="entry name" value="HAMP"/>
    <property type="match status" value="1"/>
</dbReference>
<dbReference type="Gene3D" id="3.30.450.20">
    <property type="entry name" value="PAS domain"/>
    <property type="match status" value="3"/>
</dbReference>
<dbReference type="NCBIfam" id="TIGR00229">
    <property type="entry name" value="sensory_box"/>
    <property type="match status" value="2"/>
</dbReference>
<dbReference type="InterPro" id="IPR000014">
    <property type="entry name" value="PAS"/>
</dbReference>
<dbReference type="Pfam" id="PF13185">
    <property type="entry name" value="GAF_2"/>
    <property type="match status" value="1"/>
</dbReference>
<dbReference type="SUPFAM" id="SSF55073">
    <property type="entry name" value="Nucleotide cyclase"/>
    <property type="match status" value="1"/>
</dbReference>
<dbReference type="CDD" id="cd01949">
    <property type="entry name" value="GGDEF"/>
    <property type="match status" value="1"/>
</dbReference>
<dbReference type="GO" id="GO:0016020">
    <property type="term" value="C:membrane"/>
    <property type="evidence" value="ECO:0007669"/>
    <property type="project" value="InterPro"/>
</dbReference>
<evidence type="ECO:0000256" key="1">
    <source>
        <dbReference type="SAM" id="Coils"/>
    </source>
</evidence>
<dbReference type="Pfam" id="PF08448">
    <property type="entry name" value="PAS_4"/>
    <property type="match status" value="1"/>
</dbReference>
<gene>
    <name evidence="7" type="ORF">FR698_07765</name>
</gene>
<reference evidence="7 8" key="1">
    <citation type="submission" date="2019-08" db="EMBL/GenBank/DDBJ databases">
        <title>Pelomicrobium methylotrophicum gen. nov., sp. nov. a moderately thermophilic, facultatively anaerobic, lithoautotrophic and methylotrophic bacterium isolated from a terrestrial mud volcano.</title>
        <authorList>
            <person name="Slobodkina G.B."/>
            <person name="Merkel A.Y."/>
            <person name="Slobodkin A.I."/>
        </authorList>
    </citation>
    <scope>NUCLEOTIDE SEQUENCE [LARGE SCALE GENOMIC DNA]</scope>
    <source>
        <strain evidence="7 8">SM250</strain>
    </source>
</reference>
<dbReference type="InParanoid" id="A0A5C7EX88"/>
<dbReference type="SMART" id="SM00091">
    <property type="entry name" value="PAS"/>
    <property type="match status" value="3"/>
</dbReference>
<dbReference type="PANTHER" id="PTHR44757">
    <property type="entry name" value="DIGUANYLATE CYCLASE DGCP"/>
    <property type="match status" value="1"/>
</dbReference>
<dbReference type="InterPro" id="IPR013655">
    <property type="entry name" value="PAS_fold_3"/>
</dbReference>
<dbReference type="PANTHER" id="PTHR44757:SF2">
    <property type="entry name" value="BIOFILM ARCHITECTURE MAINTENANCE PROTEIN MBAA"/>
    <property type="match status" value="1"/>
</dbReference>
<name>A0A5C7EX88_9PROT</name>
<evidence type="ECO:0000313" key="7">
    <source>
        <dbReference type="EMBL" id="TXF11894.1"/>
    </source>
</evidence>
<dbReference type="Gene3D" id="6.10.340.10">
    <property type="match status" value="1"/>
</dbReference>
<dbReference type="SUPFAM" id="SSF55785">
    <property type="entry name" value="PYP-like sensor domain (PAS domain)"/>
    <property type="match status" value="3"/>
</dbReference>
<proteinExistence type="predicted"/>
<keyword evidence="2" id="KW-0472">Membrane</keyword>
<keyword evidence="8" id="KW-1185">Reference proteome</keyword>
<feature type="non-terminal residue" evidence="7">
    <location>
        <position position="1081"/>
    </location>
</feature>
<evidence type="ECO:0000259" key="5">
    <source>
        <dbReference type="PROSITE" id="PS50885"/>
    </source>
</evidence>
<protein>
    <submittedName>
        <fullName evidence="7">PAS domain S-box protein</fullName>
    </submittedName>
</protein>
<feature type="domain" description="GGDEF" evidence="6">
    <location>
        <begin position="1018"/>
        <end position="1081"/>
    </location>
</feature>
<comment type="caution">
    <text evidence="7">The sequence shown here is derived from an EMBL/GenBank/DDBJ whole genome shotgun (WGS) entry which is preliminary data.</text>
</comment>
<dbReference type="InterPro" id="IPR003018">
    <property type="entry name" value="GAF"/>
</dbReference>
<dbReference type="GO" id="GO:0007165">
    <property type="term" value="P:signal transduction"/>
    <property type="evidence" value="ECO:0007669"/>
    <property type="project" value="InterPro"/>
</dbReference>
<dbReference type="SUPFAM" id="SSF55781">
    <property type="entry name" value="GAF domain-like"/>
    <property type="match status" value="2"/>
</dbReference>
<organism evidence="7 8">
    <name type="scientific">Pelomicrobium methylotrophicum</name>
    <dbReference type="NCBI Taxonomy" id="2602750"/>
    <lineage>
        <taxon>Bacteria</taxon>
        <taxon>Pseudomonadati</taxon>
        <taxon>Pseudomonadota</taxon>
        <taxon>Hydrogenophilia</taxon>
        <taxon>Hydrogenophilia incertae sedis</taxon>
        <taxon>Pelomicrobium</taxon>
    </lineage>
</organism>
<dbReference type="Proteomes" id="UP000321201">
    <property type="component" value="Unassembled WGS sequence"/>
</dbReference>
<accession>A0A5C7EX88</accession>
<dbReference type="SUPFAM" id="SSF158472">
    <property type="entry name" value="HAMP domain-like"/>
    <property type="match status" value="1"/>
</dbReference>
<feature type="domain" description="PAC" evidence="4">
    <location>
        <begin position="934"/>
        <end position="986"/>
    </location>
</feature>
<evidence type="ECO:0000259" key="4">
    <source>
        <dbReference type="PROSITE" id="PS50113"/>
    </source>
</evidence>
<feature type="domain" description="PAC" evidence="4">
    <location>
        <begin position="475"/>
        <end position="527"/>
    </location>
</feature>
<dbReference type="InterPro" id="IPR003660">
    <property type="entry name" value="HAMP_dom"/>
</dbReference>
<keyword evidence="1" id="KW-0175">Coiled coil</keyword>
<dbReference type="InterPro" id="IPR029787">
    <property type="entry name" value="Nucleotide_cyclase"/>
</dbReference>
<dbReference type="OrthoDB" id="5287183at2"/>
<dbReference type="Gene3D" id="3.30.70.270">
    <property type="match status" value="1"/>
</dbReference>
<dbReference type="Gene3D" id="3.30.450.40">
    <property type="match status" value="1"/>
</dbReference>
<dbReference type="InterPro" id="IPR029016">
    <property type="entry name" value="GAF-like_dom_sf"/>
</dbReference>
<dbReference type="InterPro" id="IPR043128">
    <property type="entry name" value="Rev_trsase/Diguanyl_cyclase"/>
</dbReference>
<feature type="domain" description="HAMP" evidence="5">
    <location>
        <begin position="196"/>
        <end position="248"/>
    </location>
</feature>
<evidence type="ECO:0000259" key="3">
    <source>
        <dbReference type="PROSITE" id="PS50112"/>
    </source>
</evidence>
<dbReference type="SMART" id="SM00304">
    <property type="entry name" value="HAMP"/>
    <property type="match status" value="1"/>
</dbReference>
<feature type="coiled-coil region" evidence="1">
    <location>
        <begin position="233"/>
        <end position="267"/>
    </location>
</feature>
<keyword evidence="2" id="KW-1133">Transmembrane helix</keyword>
<feature type="domain" description="PAS" evidence="3">
    <location>
        <begin position="863"/>
        <end position="915"/>
    </location>
</feature>
<dbReference type="AlphaFoldDB" id="A0A5C7EX88"/>
<dbReference type="NCBIfam" id="TIGR00254">
    <property type="entry name" value="GGDEF"/>
    <property type="match status" value="1"/>
</dbReference>
<dbReference type="GO" id="GO:0006355">
    <property type="term" value="P:regulation of DNA-templated transcription"/>
    <property type="evidence" value="ECO:0007669"/>
    <property type="project" value="InterPro"/>
</dbReference>
<dbReference type="InterPro" id="IPR052155">
    <property type="entry name" value="Biofilm_reg_signaling"/>
</dbReference>
<dbReference type="InterPro" id="IPR013767">
    <property type="entry name" value="PAS_fold"/>
</dbReference>